<dbReference type="AlphaFoldDB" id="A0A5Q2DQ50"/>
<accession>A0A5Q2DQ50</accession>
<reference evidence="1" key="1">
    <citation type="submission" date="2019-03" db="EMBL/GenBank/DDBJ databases">
        <authorList>
            <person name="Zhang L."/>
            <person name="Li Y."/>
            <person name="Yuan Y."/>
        </authorList>
    </citation>
    <scope>NUCLEOTIDE SEQUENCE</scope>
    <source>
        <strain evidence="1">SCNJ1</strain>
        <plasmid evidence="1">pVir-SCNJ1</plasmid>
    </source>
</reference>
<organism evidence="1">
    <name type="scientific">Klebsiella pneumoniae subsp. pneumoniae</name>
    <dbReference type="NCBI Taxonomy" id="72407"/>
    <lineage>
        <taxon>Bacteria</taxon>
        <taxon>Pseudomonadati</taxon>
        <taxon>Pseudomonadota</taxon>
        <taxon>Gammaproteobacteria</taxon>
        <taxon>Enterobacterales</taxon>
        <taxon>Enterobacteriaceae</taxon>
        <taxon>Klebsiella/Raoultella group</taxon>
        <taxon>Klebsiella</taxon>
        <taxon>Klebsiella pneumoniae complex</taxon>
    </lineage>
</organism>
<protein>
    <submittedName>
        <fullName evidence="1">Uncharacterized protein</fullName>
    </submittedName>
</protein>
<dbReference type="EMBL" id="MK715436">
    <property type="protein sequence ID" value="QGF03337.1"/>
    <property type="molecule type" value="Genomic_DNA"/>
</dbReference>
<proteinExistence type="predicted"/>
<name>A0A5Q2DQ50_KLEPN</name>
<gene>
    <name evidence="1" type="ORF">pVir-SCNJ1-92</name>
</gene>
<keyword evidence="1" id="KW-0614">Plasmid</keyword>
<evidence type="ECO:0000313" key="1">
    <source>
        <dbReference type="EMBL" id="QGF03337.1"/>
    </source>
</evidence>
<sequence length="39" mass="4587">MLTIRRENARLPKANRRKESYHAALTYRQNQIQKACGAE</sequence>
<geneLocation type="plasmid" evidence="1">
    <name>pVir-SCNJ1</name>
</geneLocation>